<organism evidence="1 2">
    <name type="scientific">Ajellomyces capsulatus</name>
    <name type="common">Darling's disease fungus</name>
    <name type="synonym">Histoplasma capsulatum</name>
    <dbReference type="NCBI Taxonomy" id="5037"/>
    <lineage>
        <taxon>Eukaryota</taxon>
        <taxon>Fungi</taxon>
        <taxon>Dikarya</taxon>
        <taxon>Ascomycota</taxon>
        <taxon>Pezizomycotina</taxon>
        <taxon>Eurotiomycetes</taxon>
        <taxon>Eurotiomycetidae</taxon>
        <taxon>Onygenales</taxon>
        <taxon>Ajellomycetaceae</taxon>
        <taxon>Histoplasma</taxon>
    </lineage>
</organism>
<dbReference type="AlphaFoldDB" id="A0A8H7YUW7"/>
<dbReference type="VEuPathDB" id="FungiDB:I7I52_09140"/>
<proteinExistence type="predicted"/>
<sequence length="96" mass="11102">MTHSYVYCEETPSEQPTHTQSIRIALVECPPTIPFQRMYKPLGPAPCRCRTRSENSSKWKIRQVPPICNHADAPLTMRPSTGDWTWMTCTAMAWYQ</sequence>
<comment type="caution">
    <text evidence="1">The sequence shown here is derived from an EMBL/GenBank/DDBJ whole genome shotgun (WGS) entry which is preliminary data.</text>
</comment>
<protein>
    <submittedName>
        <fullName evidence="1">Uncharacterized protein</fullName>
    </submittedName>
</protein>
<dbReference type="OrthoDB" id="10605271at2759"/>
<accession>A0A8H7YUW7</accession>
<dbReference type="Proteomes" id="UP000670092">
    <property type="component" value="Unassembled WGS sequence"/>
</dbReference>
<gene>
    <name evidence="1" type="ORF">I7I52_09140</name>
</gene>
<evidence type="ECO:0000313" key="2">
    <source>
        <dbReference type="Proteomes" id="UP000670092"/>
    </source>
</evidence>
<evidence type="ECO:0000313" key="1">
    <source>
        <dbReference type="EMBL" id="KAG5298990.1"/>
    </source>
</evidence>
<reference evidence="1 2" key="1">
    <citation type="submission" date="2021-01" db="EMBL/GenBank/DDBJ databases">
        <title>Chromosome-level genome assembly of a human fungal pathogen reveals clustering of transcriptionally co-regulated genes.</title>
        <authorList>
            <person name="Voorhies M."/>
            <person name="Cohen S."/>
            <person name="Shea T.P."/>
            <person name="Petrus S."/>
            <person name="Munoz J.F."/>
            <person name="Poplawski S."/>
            <person name="Goldman W.E."/>
            <person name="Michael T."/>
            <person name="Cuomo C.A."/>
            <person name="Sil A."/>
            <person name="Beyhan S."/>
        </authorList>
    </citation>
    <scope>NUCLEOTIDE SEQUENCE [LARGE SCALE GENOMIC DNA]</scope>
    <source>
        <strain evidence="1 2">G184AR</strain>
    </source>
</reference>
<dbReference type="EMBL" id="JAEVHI010000002">
    <property type="protein sequence ID" value="KAG5298990.1"/>
    <property type="molecule type" value="Genomic_DNA"/>
</dbReference>
<name>A0A8H7YUW7_AJECA</name>